<dbReference type="Proteomes" id="UP000299102">
    <property type="component" value="Unassembled WGS sequence"/>
</dbReference>
<organism evidence="1 2">
    <name type="scientific">Eumeta variegata</name>
    <name type="common">Bagworm moth</name>
    <name type="synonym">Eumeta japonica</name>
    <dbReference type="NCBI Taxonomy" id="151549"/>
    <lineage>
        <taxon>Eukaryota</taxon>
        <taxon>Metazoa</taxon>
        <taxon>Ecdysozoa</taxon>
        <taxon>Arthropoda</taxon>
        <taxon>Hexapoda</taxon>
        <taxon>Insecta</taxon>
        <taxon>Pterygota</taxon>
        <taxon>Neoptera</taxon>
        <taxon>Endopterygota</taxon>
        <taxon>Lepidoptera</taxon>
        <taxon>Glossata</taxon>
        <taxon>Ditrysia</taxon>
        <taxon>Tineoidea</taxon>
        <taxon>Psychidae</taxon>
        <taxon>Oiketicinae</taxon>
        <taxon>Eumeta</taxon>
    </lineage>
</organism>
<evidence type="ECO:0000313" key="2">
    <source>
        <dbReference type="Proteomes" id="UP000299102"/>
    </source>
</evidence>
<gene>
    <name evidence="1" type="ORF">EVAR_59260_1</name>
</gene>
<keyword evidence="2" id="KW-1185">Reference proteome</keyword>
<dbReference type="EMBL" id="BGZK01001286">
    <property type="protein sequence ID" value="GBP76315.1"/>
    <property type="molecule type" value="Genomic_DNA"/>
</dbReference>
<evidence type="ECO:0000313" key="1">
    <source>
        <dbReference type="EMBL" id="GBP76315.1"/>
    </source>
</evidence>
<sequence length="113" mass="12898">MRSITREWAEPVQIATDNRDRLYRPSRLDQGFSLLFYESSKLASECFHRSLLSSGRHRFIIKTTSRSSSGLRLRPLLSDPRLLPVAAEPEVHRAFLDYVTCTGASVAAALRRY</sequence>
<accession>A0A4C1YPM9</accession>
<comment type="caution">
    <text evidence="1">The sequence shown here is derived from an EMBL/GenBank/DDBJ whole genome shotgun (WGS) entry which is preliminary data.</text>
</comment>
<name>A0A4C1YPM9_EUMVA</name>
<reference evidence="1 2" key="1">
    <citation type="journal article" date="2019" name="Commun. Biol.">
        <title>The bagworm genome reveals a unique fibroin gene that provides high tensile strength.</title>
        <authorList>
            <person name="Kono N."/>
            <person name="Nakamura H."/>
            <person name="Ohtoshi R."/>
            <person name="Tomita M."/>
            <person name="Numata K."/>
            <person name="Arakawa K."/>
        </authorList>
    </citation>
    <scope>NUCLEOTIDE SEQUENCE [LARGE SCALE GENOMIC DNA]</scope>
</reference>
<protein>
    <submittedName>
        <fullName evidence="1">Uncharacterized protein</fullName>
    </submittedName>
</protein>
<dbReference type="AlphaFoldDB" id="A0A4C1YPM9"/>
<proteinExistence type="predicted"/>